<feature type="transmembrane region" description="Helical" evidence="1">
    <location>
        <begin position="178"/>
        <end position="194"/>
    </location>
</feature>
<proteinExistence type="predicted"/>
<keyword evidence="1" id="KW-1133">Transmembrane helix</keyword>
<feature type="transmembrane region" description="Helical" evidence="1">
    <location>
        <begin position="62"/>
        <end position="80"/>
    </location>
</feature>
<dbReference type="AlphaFoldDB" id="A0A6J7IW68"/>
<protein>
    <submittedName>
        <fullName evidence="2">Unannotated protein</fullName>
    </submittedName>
</protein>
<evidence type="ECO:0000256" key="1">
    <source>
        <dbReference type="SAM" id="Phobius"/>
    </source>
</evidence>
<organism evidence="2">
    <name type="scientific">freshwater metagenome</name>
    <dbReference type="NCBI Taxonomy" id="449393"/>
    <lineage>
        <taxon>unclassified sequences</taxon>
        <taxon>metagenomes</taxon>
        <taxon>ecological metagenomes</taxon>
    </lineage>
</organism>
<keyword evidence="1" id="KW-0812">Transmembrane</keyword>
<name>A0A6J7IW68_9ZZZZ</name>
<feature type="transmembrane region" description="Helical" evidence="1">
    <location>
        <begin position="103"/>
        <end position="126"/>
    </location>
</feature>
<sequence>MTMLEYRRIYFTLGFVYSVLLMFFPLYGTQRPSNHNYLIVGSIFCAEVTICLVFSRKQFLRHVLLLIFLTLIPLNLLFGLDKQINTMFAIVALNFWLSRDNSALFFLLSRFSVFIGYLFAGLNKLASHNFLNGEILRPYFEEKLPSFLGLHHGLDILAFSIAIAEITLSLLILSRFRYSWICVVILHLGMATLLSTGYSSFFDLAIFGALMLFGALPIERSMTSVGGKAQVPSALPQRHD</sequence>
<gene>
    <name evidence="2" type="ORF">UFOPK3684_01173</name>
</gene>
<feature type="transmembrane region" description="Helical" evidence="1">
    <location>
        <begin position="147"/>
        <end position="172"/>
    </location>
</feature>
<dbReference type="EMBL" id="CAFBMZ010000101">
    <property type="protein sequence ID" value="CAB4935135.1"/>
    <property type="molecule type" value="Genomic_DNA"/>
</dbReference>
<reference evidence="2" key="1">
    <citation type="submission" date="2020-05" db="EMBL/GenBank/DDBJ databases">
        <authorList>
            <person name="Chiriac C."/>
            <person name="Salcher M."/>
            <person name="Ghai R."/>
            <person name="Kavagutti S V."/>
        </authorList>
    </citation>
    <scope>NUCLEOTIDE SEQUENCE</scope>
</reference>
<feature type="transmembrane region" description="Helical" evidence="1">
    <location>
        <begin position="9"/>
        <end position="28"/>
    </location>
</feature>
<keyword evidence="1" id="KW-0472">Membrane</keyword>
<accession>A0A6J7IW68</accession>
<evidence type="ECO:0000313" key="2">
    <source>
        <dbReference type="EMBL" id="CAB4935135.1"/>
    </source>
</evidence>